<dbReference type="InterPro" id="IPR017467">
    <property type="entry name" value="CHP03016_PEP-CTERM"/>
</dbReference>
<proteinExistence type="predicted"/>
<evidence type="ECO:0008006" key="3">
    <source>
        <dbReference type="Google" id="ProtNLM"/>
    </source>
</evidence>
<dbReference type="EMBL" id="BMED01000007">
    <property type="protein sequence ID" value="GGC97180.1"/>
    <property type="molecule type" value="Genomic_DNA"/>
</dbReference>
<gene>
    <name evidence="1" type="ORF">GCM10011396_50830</name>
</gene>
<evidence type="ECO:0000313" key="2">
    <source>
        <dbReference type="Proteomes" id="UP000637423"/>
    </source>
</evidence>
<comment type="caution">
    <text evidence="1">The sequence shown here is derived from an EMBL/GenBank/DDBJ whole genome shotgun (WGS) entry which is preliminary data.</text>
</comment>
<keyword evidence="2" id="KW-1185">Reference proteome</keyword>
<dbReference type="SUPFAM" id="SSF56935">
    <property type="entry name" value="Porins"/>
    <property type="match status" value="1"/>
</dbReference>
<accession>A0A916UZN7</accession>
<dbReference type="NCBIfam" id="TIGR03016">
    <property type="entry name" value="pepcterm_hypo_1"/>
    <property type="match status" value="1"/>
</dbReference>
<dbReference type="AlphaFoldDB" id="A0A916UZN7"/>
<evidence type="ECO:0000313" key="1">
    <source>
        <dbReference type="EMBL" id="GGC97180.1"/>
    </source>
</evidence>
<sequence length="498" mass="54729">MSPLAIGLATGAHAAEWKISPTVNLTETYTDNVKLVPDSQKQSSFITQASPGVDFTATGAQLKMRVNYQMQNLYYTGDANGLKTNHLLNADANSELMKDLFFLDGKANISQQNQSPFASEATNNLNLSNNRVEVRTYSASPYLRHTFDRTASAELRYTRDSVSSSSGGTVNSTGDHISMNINSGTAFQKVKWGFTYDDLKTKFDKSINTIEAETTGVTAGYYLSPRFSLTGTGGYEKNSYVAIDGKKPAGAYWSAGFDWEPTERTSLVFNAGHRFYGSTYSLTAAQRTRATTWSLGYHEDITTTRQQFLVPGSVNTSAFLNQLWQTSVPDPAARQQLVDAFIKSYGLPSSLAQSVNTFSNRVFLQKSLQGSVAITGAQNTLLLSLFSTKRDAQSTDLTPVSSADPALSDRTKQTGANVIWNLVFSPRTSANFTLGYNRADSYSTGVRDNNKMFRAALSRDLQPKLKATLEYRRNQKDSSLSVSDFRENALSVFLLLGF</sequence>
<reference evidence="1" key="2">
    <citation type="submission" date="2020-09" db="EMBL/GenBank/DDBJ databases">
        <authorList>
            <person name="Sun Q."/>
            <person name="Zhou Y."/>
        </authorList>
    </citation>
    <scope>NUCLEOTIDE SEQUENCE</scope>
    <source>
        <strain evidence="1">CGMCC 1.10998</strain>
    </source>
</reference>
<reference evidence="1" key="1">
    <citation type="journal article" date="2014" name="Int. J. Syst. Evol. Microbiol.">
        <title>Complete genome sequence of Corynebacterium casei LMG S-19264T (=DSM 44701T), isolated from a smear-ripened cheese.</title>
        <authorList>
            <consortium name="US DOE Joint Genome Institute (JGI-PGF)"/>
            <person name="Walter F."/>
            <person name="Albersmeier A."/>
            <person name="Kalinowski J."/>
            <person name="Ruckert C."/>
        </authorList>
    </citation>
    <scope>NUCLEOTIDE SEQUENCE</scope>
    <source>
        <strain evidence="1">CGMCC 1.10998</strain>
    </source>
</reference>
<name>A0A916UZN7_9BURK</name>
<organism evidence="1 2">
    <name type="scientific">Undibacterium terreum</name>
    <dbReference type="NCBI Taxonomy" id="1224302"/>
    <lineage>
        <taxon>Bacteria</taxon>
        <taxon>Pseudomonadati</taxon>
        <taxon>Pseudomonadota</taxon>
        <taxon>Betaproteobacteria</taxon>
        <taxon>Burkholderiales</taxon>
        <taxon>Oxalobacteraceae</taxon>
        <taxon>Undibacterium</taxon>
    </lineage>
</organism>
<dbReference type="Proteomes" id="UP000637423">
    <property type="component" value="Unassembled WGS sequence"/>
</dbReference>
<protein>
    <recommendedName>
        <fullName evidence="3">TIGR03016 family PEP-CTERM system-associated outer membrane protein</fullName>
    </recommendedName>
</protein>